<evidence type="ECO:0000313" key="2">
    <source>
        <dbReference type="Proteomes" id="UP000253551"/>
    </source>
</evidence>
<proteinExistence type="predicted"/>
<sequence>MKVFKTVFPPEKSLVCIKTGESIFSTSIASKKELYPDAKDIRGFKIDIRFVVDVDRKETDLTMAE</sequence>
<feature type="non-terminal residue" evidence="1">
    <location>
        <position position="65"/>
    </location>
</feature>
<organism evidence="1 2">
    <name type="scientific">Rhizopus stolonifer</name>
    <name type="common">Rhizopus nigricans</name>
    <dbReference type="NCBI Taxonomy" id="4846"/>
    <lineage>
        <taxon>Eukaryota</taxon>
        <taxon>Fungi</taxon>
        <taxon>Fungi incertae sedis</taxon>
        <taxon>Mucoromycota</taxon>
        <taxon>Mucoromycotina</taxon>
        <taxon>Mucoromycetes</taxon>
        <taxon>Mucorales</taxon>
        <taxon>Mucorineae</taxon>
        <taxon>Rhizopodaceae</taxon>
        <taxon>Rhizopus</taxon>
    </lineage>
</organism>
<keyword evidence="2" id="KW-1185">Reference proteome</keyword>
<gene>
    <name evidence="1" type="ORF">CU098_005680</name>
</gene>
<dbReference type="EMBL" id="PJQM01003070">
    <property type="protein sequence ID" value="RCH90954.1"/>
    <property type="molecule type" value="Genomic_DNA"/>
</dbReference>
<accession>A0A367JLY4</accession>
<dbReference type="AlphaFoldDB" id="A0A367JLY4"/>
<comment type="caution">
    <text evidence="1">The sequence shown here is derived from an EMBL/GenBank/DDBJ whole genome shotgun (WGS) entry which is preliminary data.</text>
</comment>
<reference evidence="1 2" key="1">
    <citation type="journal article" date="2018" name="G3 (Bethesda)">
        <title>Phylogenetic and Phylogenomic Definition of Rhizopus Species.</title>
        <authorList>
            <person name="Gryganskyi A.P."/>
            <person name="Golan J."/>
            <person name="Dolatabadi S."/>
            <person name="Mondo S."/>
            <person name="Robb S."/>
            <person name="Idnurm A."/>
            <person name="Muszewska A."/>
            <person name="Steczkiewicz K."/>
            <person name="Masonjones S."/>
            <person name="Liao H.L."/>
            <person name="Gajdeczka M.T."/>
            <person name="Anike F."/>
            <person name="Vuek A."/>
            <person name="Anishchenko I.M."/>
            <person name="Voigt K."/>
            <person name="de Hoog G.S."/>
            <person name="Smith M.E."/>
            <person name="Heitman J."/>
            <person name="Vilgalys R."/>
            <person name="Stajich J.E."/>
        </authorList>
    </citation>
    <scope>NUCLEOTIDE SEQUENCE [LARGE SCALE GENOMIC DNA]</scope>
    <source>
        <strain evidence="1 2">LSU 92-RS-03</strain>
    </source>
</reference>
<dbReference type="Proteomes" id="UP000253551">
    <property type="component" value="Unassembled WGS sequence"/>
</dbReference>
<protein>
    <submittedName>
        <fullName evidence="1">Uncharacterized protein</fullName>
    </submittedName>
</protein>
<evidence type="ECO:0000313" key="1">
    <source>
        <dbReference type="EMBL" id="RCH90954.1"/>
    </source>
</evidence>
<dbReference type="OrthoDB" id="2255497at2759"/>
<name>A0A367JLY4_RHIST</name>